<evidence type="ECO:0000256" key="4">
    <source>
        <dbReference type="ARBA" id="ARBA00022475"/>
    </source>
</evidence>
<dbReference type="EMBL" id="CP102381">
    <property type="protein sequence ID" value="WEJ62515.1"/>
    <property type="molecule type" value="Genomic_DNA"/>
</dbReference>
<evidence type="ECO:0000313" key="11">
    <source>
        <dbReference type="EMBL" id="WEJ62515.1"/>
    </source>
</evidence>
<evidence type="ECO:0000313" key="12">
    <source>
        <dbReference type="Proteomes" id="UP001222275"/>
    </source>
</evidence>
<keyword evidence="3" id="KW-0813">Transport</keyword>
<comment type="subcellular location">
    <subcellularLocation>
        <location evidence="1">Cell inner membrane</location>
        <topology evidence="1">Single-pass membrane protein</topology>
    </subcellularLocation>
</comment>
<evidence type="ECO:0000256" key="9">
    <source>
        <dbReference type="ARBA" id="ARBA00023136"/>
    </source>
</evidence>
<gene>
    <name evidence="11" type="ORF">NR989_10930</name>
</gene>
<comment type="similarity">
    <text evidence="2">Belongs to the GSP M family.</text>
</comment>
<keyword evidence="5" id="KW-0997">Cell inner membrane</keyword>
<sequence length="165" mass="19154">MLMQINQIWTNLNTREQYLVKALGFFLSLVLLYVMIWSPIQSGKERAQQQLENAQTEWNWLNEQIPAVQNIKPTMTPKMSKVDNQTQLMALIQTSLKQQNLFKDIKTLQDTTKGGKIVFEKVNAMRLFKWLAELEQQGLIADKLQTFYVEPGLVKADVHFKLPNS</sequence>
<keyword evidence="8 10" id="KW-1133">Transmembrane helix</keyword>
<evidence type="ECO:0000256" key="5">
    <source>
        <dbReference type="ARBA" id="ARBA00022519"/>
    </source>
</evidence>
<name>A0ABY8C979_9GAMM</name>
<keyword evidence="9 10" id="KW-0472">Membrane</keyword>
<evidence type="ECO:0000256" key="10">
    <source>
        <dbReference type="SAM" id="Phobius"/>
    </source>
</evidence>
<dbReference type="Pfam" id="PF04612">
    <property type="entry name" value="T2SSM"/>
    <property type="match status" value="1"/>
</dbReference>
<feature type="transmembrane region" description="Helical" evidence="10">
    <location>
        <begin position="18"/>
        <end position="36"/>
    </location>
</feature>
<protein>
    <submittedName>
        <fullName evidence="11">Type II secretion system protein M</fullName>
    </submittedName>
</protein>
<evidence type="ECO:0000256" key="1">
    <source>
        <dbReference type="ARBA" id="ARBA00004377"/>
    </source>
</evidence>
<dbReference type="Gene3D" id="3.30.1360.100">
    <property type="entry name" value="General secretion pathway protein M, EpsM"/>
    <property type="match status" value="1"/>
</dbReference>
<dbReference type="InterPro" id="IPR007690">
    <property type="entry name" value="T2SS_GspM"/>
</dbReference>
<dbReference type="Proteomes" id="UP001222275">
    <property type="component" value="Chromosome"/>
</dbReference>
<dbReference type="RefSeq" id="WP_275594773.1">
    <property type="nucleotide sequence ID" value="NZ_CP102381.1"/>
</dbReference>
<evidence type="ECO:0000256" key="7">
    <source>
        <dbReference type="ARBA" id="ARBA00022927"/>
    </source>
</evidence>
<evidence type="ECO:0000256" key="6">
    <source>
        <dbReference type="ARBA" id="ARBA00022692"/>
    </source>
</evidence>
<organism evidence="11 12">
    <name type="scientific">Thiomicrorhabdus lithotrophica</name>
    <dbReference type="NCBI Taxonomy" id="2949997"/>
    <lineage>
        <taxon>Bacteria</taxon>
        <taxon>Pseudomonadati</taxon>
        <taxon>Pseudomonadota</taxon>
        <taxon>Gammaproteobacteria</taxon>
        <taxon>Thiotrichales</taxon>
        <taxon>Piscirickettsiaceae</taxon>
        <taxon>Thiomicrorhabdus</taxon>
    </lineage>
</organism>
<proteinExistence type="inferred from homology"/>
<dbReference type="InterPro" id="IPR023229">
    <property type="entry name" value="T2SS_M_periplasmic_sf"/>
</dbReference>
<evidence type="ECO:0000256" key="2">
    <source>
        <dbReference type="ARBA" id="ARBA00010637"/>
    </source>
</evidence>
<accession>A0ABY8C979</accession>
<keyword evidence="4" id="KW-1003">Cell membrane</keyword>
<keyword evidence="12" id="KW-1185">Reference proteome</keyword>
<evidence type="ECO:0000256" key="8">
    <source>
        <dbReference type="ARBA" id="ARBA00022989"/>
    </source>
</evidence>
<keyword evidence="7" id="KW-0653">Protein transport</keyword>
<dbReference type="SUPFAM" id="SSF103054">
    <property type="entry name" value="General secretion pathway protein M, EpsM"/>
    <property type="match status" value="1"/>
</dbReference>
<keyword evidence="6 10" id="KW-0812">Transmembrane</keyword>
<evidence type="ECO:0000256" key="3">
    <source>
        <dbReference type="ARBA" id="ARBA00022448"/>
    </source>
</evidence>
<reference evidence="11 12" key="1">
    <citation type="submission" date="2022-06" db="EMBL/GenBank/DDBJ databases">
        <title>Thiomicrohabdus sp. nov, an obligately chemolithoautotrophic, sulfur-oxidizing bacterium isolated from beach of Guanyin Mountain. Amoy.</title>
        <authorList>
            <person name="Zhu H."/>
        </authorList>
    </citation>
    <scope>NUCLEOTIDE SEQUENCE [LARGE SCALE GENOMIC DNA]</scope>
    <source>
        <strain evidence="11 12">XGS-01</strain>
    </source>
</reference>